<comment type="catalytic activity">
    <reaction evidence="8">
        <text>O-phospho-L-threonyl-[protein] + H2O = L-threonyl-[protein] + phosphate</text>
        <dbReference type="Rhea" id="RHEA:47004"/>
        <dbReference type="Rhea" id="RHEA-COMP:11060"/>
        <dbReference type="Rhea" id="RHEA-COMP:11605"/>
        <dbReference type="ChEBI" id="CHEBI:15377"/>
        <dbReference type="ChEBI" id="CHEBI:30013"/>
        <dbReference type="ChEBI" id="CHEBI:43474"/>
        <dbReference type="ChEBI" id="CHEBI:61977"/>
        <dbReference type="EC" id="3.1.3.16"/>
    </reaction>
</comment>
<dbReference type="InterPro" id="IPR056190">
    <property type="entry name" value="NOMO_5th"/>
</dbReference>
<dbReference type="Pfam" id="PF22898">
    <property type="entry name" value="NOMO1-like_1st"/>
    <property type="match status" value="1"/>
</dbReference>
<dbReference type="SUPFAM" id="SSF52799">
    <property type="entry name" value="(Phosphotyrosine protein) phosphatases II"/>
    <property type="match status" value="1"/>
</dbReference>
<dbReference type="InterPro" id="IPR016130">
    <property type="entry name" value="Tyr_Pase_AS"/>
</dbReference>
<dbReference type="InterPro" id="IPR043588">
    <property type="entry name" value="SSH-N"/>
</dbReference>
<dbReference type="GO" id="GO:0003779">
    <property type="term" value="F:actin binding"/>
    <property type="evidence" value="ECO:0007669"/>
    <property type="project" value="InterPro"/>
</dbReference>
<evidence type="ECO:0000256" key="8">
    <source>
        <dbReference type="ARBA" id="ARBA00048336"/>
    </source>
</evidence>
<dbReference type="Pfam" id="PF23192">
    <property type="entry name" value="NOMO_12th"/>
    <property type="match status" value="1"/>
</dbReference>
<feature type="domain" description="Tyrosine-protein phosphatase" evidence="10">
    <location>
        <begin position="1515"/>
        <end position="1656"/>
    </location>
</feature>
<dbReference type="Proteomes" id="UP000046395">
    <property type="component" value="Unassembled WGS sequence"/>
</dbReference>
<dbReference type="Pfam" id="PF23141">
    <property type="entry name" value="Ig_NOMO"/>
    <property type="match status" value="1"/>
</dbReference>
<keyword evidence="7" id="KW-0206">Cytoskeleton</keyword>
<keyword evidence="5" id="KW-0378">Hydrolase</keyword>
<dbReference type="InterPro" id="IPR000387">
    <property type="entry name" value="Tyr_Pase_dom"/>
</dbReference>
<dbReference type="InterPro" id="IPR014876">
    <property type="entry name" value="DEK_C"/>
</dbReference>
<dbReference type="Pfam" id="PF08766">
    <property type="entry name" value="DEK_C"/>
    <property type="match status" value="1"/>
</dbReference>
<dbReference type="InterPro" id="IPR055074">
    <property type="entry name" value="NOMO1-3_2nd"/>
</dbReference>
<dbReference type="Pfam" id="PF22902">
    <property type="entry name" value="NOMO1-like_9th"/>
    <property type="match status" value="1"/>
</dbReference>
<dbReference type="InterPro" id="IPR029021">
    <property type="entry name" value="Prot-tyrosine_phosphatase-like"/>
</dbReference>
<dbReference type="SUPFAM" id="SSF49478">
    <property type="entry name" value="Cna protein B-type domain"/>
    <property type="match status" value="2"/>
</dbReference>
<evidence type="ECO:0000256" key="6">
    <source>
        <dbReference type="ARBA" id="ARBA00022912"/>
    </source>
</evidence>
<dbReference type="Pfam" id="PF00782">
    <property type="entry name" value="DSPc"/>
    <property type="match status" value="1"/>
</dbReference>
<dbReference type="InterPro" id="IPR020422">
    <property type="entry name" value="TYR_PHOSPHATASE_DUAL_dom"/>
</dbReference>
<dbReference type="InterPro" id="IPR043587">
    <property type="entry name" value="Phosphatase_SSH-like"/>
</dbReference>
<dbReference type="PROSITE" id="PS50056">
    <property type="entry name" value="TYR_PHOSPHATASE_2"/>
    <property type="match status" value="1"/>
</dbReference>
<dbReference type="PANTHER" id="PTHR45864">
    <property type="entry name" value="SLINGSHOT PROTEIN PHOSPHATASE HOMOLOG"/>
    <property type="match status" value="1"/>
</dbReference>
<keyword evidence="13" id="KW-1185">Reference proteome</keyword>
<dbReference type="SMART" id="SM00195">
    <property type="entry name" value="DSPc"/>
    <property type="match status" value="1"/>
</dbReference>
<evidence type="ECO:0000259" key="11">
    <source>
        <dbReference type="PROSITE" id="PS50056"/>
    </source>
</evidence>
<accession>A0A5S6QIU5</accession>
<proteinExistence type="inferred from homology"/>
<dbReference type="InterPro" id="IPR055073">
    <property type="entry name" value="NOMO1-like_9th"/>
</dbReference>
<dbReference type="WBParaSite" id="TMUE_2000007316.1">
    <property type="protein sequence ID" value="TMUE_2000007316.1"/>
    <property type="gene ID" value="WBGene00299848"/>
</dbReference>
<evidence type="ECO:0000259" key="12">
    <source>
        <dbReference type="PROSITE" id="PS51998"/>
    </source>
</evidence>
<protein>
    <recommendedName>
        <fullName evidence="3">protein-serine/threonine phosphatase</fullName>
        <ecNumber evidence="3">3.1.3.16</ecNumber>
    </recommendedName>
</protein>
<dbReference type="Pfam" id="PF23194">
    <property type="entry name" value="NOMO_5th"/>
    <property type="match status" value="1"/>
</dbReference>
<organism evidence="13 14">
    <name type="scientific">Trichuris muris</name>
    <name type="common">Mouse whipworm</name>
    <dbReference type="NCBI Taxonomy" id="70415"/>
    <lineage>
        <taxon>Eukaryota</taxon>
        <taxon>Metazoa</taxon>
        <taxon>Ecdysozoa</taxon>
        <taxon>Nematoda</taxon>
        <taxon>Enoplea</taxon>
        <taxon>Dorylaimia</taxon>
        <taxon>Trichinellida</taxon>
        <taxon>Trichuridae</taxon>
        <taxon>Trichuris</taxon>
    </lineage>
</organism>
<evidence type="ECO:0000256" key="9">
    <source>
        <dbReference type="SAM" id="MobiDB-lite"/>
    </source>
</evidence>
<dbReference type="InterPro" id="IPR056191">
    <property type="entry name" value="NOMO_12th"/>
</dbReference>
<dbReference type="InterPro" id="IPR055075">
    <property type="entry name" value="NOMO-like_N"/>
</dbReference>
<dbReference type="Pfam" id="PF23040">
    <property type="entry name" value="PH_SSH1-like_1st"/>
    <property type="match status" value="1"/>
</dbReference>
<evidence type="ECO:0000313" key="13">
    <source>
        <dbReference type="Proteomes" id="UP000046395"/>
    </source>
</evidence>
<dbReference type="InterPro" id="IPR056319">
    <property type="entry name" value="NOMO_7th"/>
</dbReference>
<feature type="domain" description="DEK-C" evidence="12">
    <location>
        <begin position="1456"/>
        <end position="1511"/>
    </location>
</feature>
<dbReference type="PROSITE" id="PS50054">
    <property type="entry name" value="TYR_PHOSPHATASE_DUAL"/>
    <property type="match status" value="1"/>
</dbReference>
<dbReference type="GO" id="GO:0030837">
    <property type="term" value="P:negative regulation of actin filament polymerization"/>
    <property type="evidence" value="ECO:0007669"/>
    <property type="project" value="InterPro"/>
</dbReference>
<comment type="similarity">
    <text evidence="2">Belongs to the protein-tyrosine phosphatase family.</text>
</comment>
<name>A0A5S6QIU5_TRIMR</name>
<feature type="compositionally biased region" description="Low complexity" evidence="9">
    <location>
        <begin position="1837"/>
        <end position="1858"/>
    </location>
</feature>
<evidence type="ECO:0000256" key="4">
    <source>
        <dbReference type="ARBA" id="ARBA00022490"/>
    </source>
</evidence>
<dbReference type="InterPro" id="IPR000340">
    <property type="entry name" value="Dual-sp_phosphatase_cat-dom"/>
</dbReference>
<dbReference type="PANTHER" id="PTHR45864:SF2">
    <property type="entry name" value="PROTEIN PHOSPHATASE SLINGSHOT"/>
    <property type="match status" value="1"/>
</dbReference>
<dbReference type="GO" id="GO:0005856">
    <property type="term" value="C:cytoskeleton"/>
    <property type="evidence" value="ECO:0007669"/>
    <property type="project" value="UniProtKB-SubCell"/>
</dbReference>
<dbReference type="Gene3D" id="1.10.10.60">
    <property type="entry name" value="Homeodomain-like"/>
    <property type="match status" value="1"/>
</dbReference>
<dbReference type="PROSITE" id="PS00383">
    <property type="entry name" value="TYR_PHOSPHATASE_1"/>
    <property type="match status" value="1"/>
</dbReference>
<keyword evidence="6" id="KW-0904">Protein phosphatase</keyword>
<dbReference type="STRING" id="70415.A0A5S6QIU5"/>
<evidence type="ECO:0000259" key="10">
    <source>
        <dbReference type="PROSITE" id="PS50054"/>
    </source>
</evidence>
<feature type="compositionally biased region" description="Polar residues" evidence="9">
    <location>
        <begin position="1877"/>
        <end position="1896"/>
    </location>
</feature>
<evidence type="ECO:0000256" key="2">
    <source>
        <dbReference type="ARBA" id="ARBA00009580"/>
    </source>
</evidence>
<dbReference type="FunFam" id="3.90.190.10:FF:000004">
    <property type="entry name" value="Protein phosphatase Slingshot homolog 2"/>
    <property type="match status" value="1"/>
</dbReference>
<keyword evidence="4" id="KW-0963">Cytoplasm</keyword>
<sequence length="2252" mass="251224">MWPYPTLMSSFRSGLLNYVAGNKLYVRPFPRLLAALLLFLTNVGLSFGDQNVYICSGFVRSSVSIDFSKISVRLLTLQGNLKYQTDYAQANGYYMIPVYAKGTYVLRVRAPEGWNFEPEGVELSIDGQTDPCSRGEHVIFSFSGFSLGGKVIVSDTDAQVVECEVSLFDSNDQIISSTKSIEGSFVFPAVLPGTYRIGLTDPNVCGKSVVVTVGLENDIPSSTLFVTGFSVQGKIRHLDDPVEGVTLLLYSERNSSVQHCDTSPVERTGEALFKPKDFRYSCKVKSSWDGSYRFPCVSFGVHAVVPMYRRGGLTLQWEPKYSFANVVNRSVTIKESFEVKGFAVQGSVVWNREGPGVNGAQIYMDNKFITSTNEAGLFVLTGVKTGSHSIVAKRHDLEFAPLNVAFSSKTVSLPPIIVERFQQCGKVEINHFPSNVPRLTRRKLVFTEMEKKISLSTTTDREGYFCAMLPRGTFVVEPQILNNEKAAGIALKPATLKVIVANRSLKDISFRQFESSISGQLHCLEKYNDVHVSLFQDGVQINRVLARPDASPSYKFQNVFPGVYTVIADEDSLCWERNSIGVTVKDKDISSVDFKQSGFTLAVTSSHSVDLYYRHSTRKNVSGIFNVPKGRRTFCLPVHGIYYLNISSCHIFREQKFTYDTVSREPVILQAVKHGLQFKVKLEGMNKNFEVVINSAKMAAPVILQQKDAIKMIENESSMVYTFMHYSPSNDDLNVVVKSSELVITPNSMKVNVEDDCQVLSQAFHGTAGVFLKGHISPSLPGVFVTIHRGGNLSQMTAHTDVDGRYRVGPFHSLDSFEVEAMLDGYWFEPIDGEFGSFVAHRFSELTVEVADSEERPLSGVLVVISGNSEFRMKNLTNENGRIIAKGIGPGDYFVHAFMKEYSFQPANKPIRVNEGSQTVVKLIGIRVAFSCFGQVKYLAGMPVSGVIVEAIAEDCDQHQEEAISDEAGMYSLRGLQTNCEYTVRLKPSSGDQIAWPIEYKFAVAQNDSSGFDFTFSPVQDTMDVIGYVDSDPEYLPTLTVHLQRIGHNDLYSEKIDNSSMFMFPSVPADGSIYTVRLSSSIIASDFEPFSFPEITVVGNTSLATMKLSFRPMKRQHGYGSTRGSYFAFPIGFLVAVIAYNFTAVSNAFHTLLFQFTDDQNSNTTSWLWQWDPNTNRLALTCSPFLGFCAPFRDSSTVDDATMALVTIQRSPTPSLSLEETVSDMGNCSSETSGTTPERQTAQGSSCQSECYFAVKGAAVILAKNDCSMHRRQASSSGGGDIQHHLQSMLQLLRPQDTLKMAVRLESLLGKHTRYLAIVSACGRQDNQESIVVGIDYTSSDTPTIGLVLPLWATTSITLDGDGGICIESDTSLHVFKPISVQAMWSVYQTLHKVHAVARSYPYYPGGWTHTWVQFYESHIDSPEPFRSEWHIIYHEDSEIRNSALERFRQKPPERKAAERTIRDTLKDIMQSVDLDEVTSKDIREKLEERLEMNLKEYKEFIDQEMLVILGQMDKPSQVFPYLYLGTEWNASNWDELKHNNVGFILNVTKEVDNFFPGLFHYLKIRISDEESSELLKFWDITFKFIVKAREINSSVLVHCKKGISRSSSTVIAYAMKEYGFPLEEALNYVKEKRNCITPNRGFMEQLKIYEGILDASRNRTNILWNSLSSEKALYDNGLMEEHLSGDRKISEDAPGESVIYSCKDADDSFDGLQSDGLLVASENILKSGPVKAASDSQSTENFIREIDGVCRKEADKLMEESGKRLPVSPCDERCNDAANQEPDDASTAYQVVERTVVPSSRYSVRRRLLHLEQRIQDQQLTLKSLQNMLMSSKRTSFSNSDSLSSSSGEESDFSACSALTDGDRRNPRRNSKSSSGDSAITDLTGSYSSSDAKQQCNSDASSSVCVNSAVNMPFRHSFPDRTAMVDSTEKSSESVGCSCSLKCQKSYRRSAEDLSIRKANFNIRSGQVMRALKIYESQPSRSCVGRLSNAPPVATKEAAAKPCTSAQEKKPLAKFWEGVFQKTSAQPFTALLPKGSCTRLPLPRTVTTKWHCNLQSMLTDSTSPSENRKETFDLSLSETERLKSNCAVAVRLDTLAAPFTSQPVRVVARKQECRSCGSTNPSFPLDGLRNASIKRITSASDLRRKVGVMTEQSPLPLDRLKQRRSDDSLVRSLASIFEPCDLSPLSMKHQRKPTFFVSDGEISNDQRRIKVLPTRRSSELSSRHGSETDMSLRLVRCDSLTECQLYRRLTR</sequence>
<reference evidence="14" key="1">
    <citation type="submission" date="2019-12" db="UniProtKB">
        <authorList>
            <consortium name="WormBaseParasite"/>
        </authorList>
    </citation>
    <scope>IDENTIFICATION</scope>
</reference>
<evidence type="ECO:0000256" key="3">
    <source>
        <dbReference type="ARBA" id="ARBA00013081"/>
    </source>
</evidence>
<dbReference type="EC" id="3.1.3.16" evidence="3"/>
<dbReference type="PROSITE" id="PS51998">
    <property type="entry name" value="DEK_C"/>
    <property type="match status" value="1"/>
</dbReference>
<feature type="region of interest" description="Disordered" evidence="9">
    <location>
        <begin position="1834"/>
        <end position="1896"/>
    </location>
</feature>
<evidence type="ECO:0000256" key="1">
    <source>
        <dbReference type="ARBA" id="ARBA00004245"/>
    </source>
</evidence>
<evidence type="ECO:0000313" key="14">
    <source>
        <dbReference type="WBParaSite" id="TMUE_2000007316.1"/>
    </source>
</evidence>
<comment type="subcellular location">
    <subcellularLocation>
        <location evidence="1">Cytoplasm</location>
        <location evidence="1">Cytoskeleton</location>
    </subcellularLocation>
</comment>
<dbReference type="Pfam" id="PF22904">
    <property type="entry name" value="NOMO1-like_2nd"/>
    <property type="match status" value="1"/>
</dbReference>
<dbReference type="Gene3D" id="3.90.190.10">
    <property type="entry name" value="Protein tyrosine phosphatase superfamily"/>
    <property type="match status" value="1"/>
</dbReference>
<evidence type="ECO:0000256" key="7">
    <source>
        <dbReference type="ARBA" id="ARBA00023212"/>
    </source>
</evidence>
<feature type="domain" description="Tyrosine specific protein phosphatases" evidence="11">
    <location>
        <begin position="1576"/>
        <end position="1634"/>
    </location>
</feature>
<evidence type="ECO:0000256" key="5">
    <source>
        <dbReference type="ARBA" id="ARBA00022801"/>
    </source>
</evidence>
<dbReference type="SUPFAM" id="SSF109715">
    <property type="entry name" value="DEK C-terminal domain"/>
    <property type="match status" value="1"/>
</dbReference>
<dbReference type="GO" id="GO:0004722">
    <property type="term" value="F:protein serine/threonine phosphatase activity"/>
    <property type="evidence" value="ECO:0007669"/>
    <property type="project" value="UniProtKB-EC"/>
</dbReference>